<accession>A0A2I1EYR1</accession>
<dbReference type="Pfam" id="PF09820">
    <property type="entry name" value="AAA-ATPase_like"/>
    <property type="match status" value="1"/>
</dbReference>
<comment type="caution">
    <text evidence="1">The sequence shown here is derived from an EMBL/GenBank/DDBJ whole genome shotgun (WGS) entry which is preliminary data.</text>
</comment>
<gene>
    <name evidence="1" type="ORF">RhiirA1_467622</name>
</gene>
<dbReference type="PANTHER" id="PTHR34825:SF2">
    <property type="entry name" value="AAA-ATPASE-LIKE DOMAIN-CONTAINING PROTEIN"/>
    <property type="match status" value="1"/>
</dbReference>
<reference evidence="1 2" key="1">
    <citation type="submission" date="2017-10" db="EMBL/GenBank/DDBJ databases">
        <title>Extensive intraspecific genome diversity in a model arbuscular mycorrhizal fungus.</title>
        <authorList>
            <person name="Chen E.C.H."/>
            <person name="Morin E."/>
            <person name="Baudet D."/>
            <person name="Noel J."/>
            <person name="Ndikumana S."/>
            <person name="Charron P."/>
            <person name="St-Onge C."/>
            <person name="Giorgi J."/>
            <person name="Grigoriev I.V."/>
            <person name="Roux C."/>
            <person name="Martin F.M."/>
            <person name="Corradi N."/>
        </authorList>
    </citation>
    <scope>NUCLEOTIDE SEQUENCE [LARGE SCALE GENOMIC DNA]</scope>
    <source>
        <strain evidence="1 2">A1</strain>
    </source>
</reference>
<dbReference type="VEuPathDB" id="FungiDB:RhiirA1_467622"/>
<evidence type="ECO:0000313" key="1">
    <source>
        <dbReference type="EMBL" id="PKC60742.1"/>
    </source>
</evidence>
<protein>
    <submittedName>
        <fullName evidence="1">DUF1703-domain-containing protein</fullName>
    </submittedName>
</protein>
<dbReference type="InterPro" id="IPR018631">
    <property type="entry name" value="AAA-ATPase-like_dom"/>
</dbReference>
<dbReference type="EMBL" id="LLXH01001098">
    <property type="protein sequence ID" value="PKC60742.1"/>
    <property type="molecule type" value="Genomic_DNA"/>
</dbReference>
<evidence type="ECO:0000313" key="2">
    <source>
        <dbReference type="Proteomes" id="UP000232688"/>
    </source>
</evidence>
<dbReference type="Proteomes" id="UP000232688">
    <property type="component" value="Unassembled WGS sequence"/>
</dbReference>
<name>A0A2I1EYR1_9GLOM</name>
<proteinExistence type="predicted"/>
<organism evidence="1 2">
    <name type="scientific">Rhizophagus irregularis</name>
    <dbReference type="NCBI Taxonomy" id="588596"/>
    <lineage>
        <taxon>Eukaryota</taxon>
        <taxon>Fungi</taxon>
        <taxon>Fungi incertae sedis</taxon>
        <taxon>Mucoromycota</taxon>
        <taxon>Glomeromycotina</taxon>
        <taxon>Glomeromycetes</taxon>
        <taxon>Glomerales</taxon>
        <taxon>Glomeraceae</taxon>
        <taxon>Rhizophagus</taxon>
    </lineage>
</organism>
<dbReference type="PANTHER" id="PTHR34825">
    <property type="entry name" value="CONSERVED PROTEIN, WITH A WEAK D-GALACTARATE DEHYDRATASE/ALTRONATE HYDROLASE DOMAIN"/>
    <property type="match status" value="1"/>
</dbReference>
<sequence>MTQCHQRLNQIQKQYHLNILKRQVNIKSNANNTQSILEKILEEQLSIIEANRRKMRNSYAFRFLLSCHFSQFQSNVSFSKPLPIISTESLPSSESLPIYLSGLFEDLRVEDSYYLDKTHFIPKIEALCACAILSLHPRHFGKTLFLTTLSSYYDIKNSDRFEKLFQDLFIRKNPIPLASKFLILKLNFSGLYTDKTYKAFEMNFYRILNSNMNYFMF</sequence>
<dbReference type="VEuPathDB" id="FungiDB:RhiirFUN_022808"/>
<reference evidence="1 2" key="2">
    <citation type="submission" date="2017-10" db="EMBL/GenBank/DDBJ databases">
        <title>Genome analyses suggest a sexual origin of heterokaryosis in a supposedly ancient asexual fungus.</title>
        <authorList>
            <person name="Corradi N."/>
            <person name="Sedzielewska K."/>
            <person name="Noel J."/>
            <person name="Charron P."/>
            <person name="Farinelli L."/>
            <person name="Marton T."/>
            <person name="Kruger M."/>
            <person name="Pelin A."/>
            <person name="Brachmann A."/>
            <person name="Corradi N."/>
        </authorList>
    </citation>
    <scope>NUCLEOTIDE SEQUENCE [LARGE SCALE GENOMIC DNA]</scope>
    <source>
        <strain evidence="1 2">A1</strain>
    </source>
</reference>
<dbReference type="AlphaFoldDB" id="A0A2I1EYR1"/>
<dbReference type="VEuPathDB" id="FungiDB:FUN_023444"/>
<dbReference type="OrthoDB" id="3068380at2759"/>